<dbReference type="STRING" id="1435349.PW52_06640"/>
<evidence type="ECO:0000313" key="1">
    <source>
        <dbReference type="EMBL" id="KJD36265.1"/>
    </source>
</evidence>
<accession>A0A0D7WAS0</accession>
<dbReference type="AlphaFoldDB" id="A0A0D7WAS0"/>
<organism evidence="1 2">
    <name type="scientific">Neotamlana sedimentorum</name>
    <dbReference type="NCBI Taxonomy" id="1435349"/>
    <lineage>
        <taxon>Bacteria</taxon>
        <taxon>Pseudomonadati</taxon>
        <taxon>Bacteroidota</taxon>
        <taxon>Flavobacteriia</taxon>
        <taxon>Flavobacteriales</taxon>
        <taxon>Flavobacteriaceae</taxon>
        <taxon>Neotamlana</taxon>
    </lineage>
</organism>
<protein>
    <submittedName>
        <fullName evidence="1">Uncharacterized protein</fullName>
    </submittedName>
</protein>
<dbReference type="PATRIC" id="fig|1435349.4.peg.2292"/>
<keyword evidence="2" id="KW-1185">Reference proteome</keyword>
<gene>
    <name evidence="1" type="ORF">PW52_06640</name>
</gene>
<comment type="caution">
    <text evidence="1">The sequence shown here is derived from an EMBL/GenBank/DDBJ whole genome shotgun (WGS) entry which is preliminary data.</text>
</comment>
<name>A0A0D7WAS0_9FLAO</name>
<dbReference type="EMBL" id="JTDW01000004">
    <property type="protein sequence ID" value="KJD36265.1"/>
    <property type="molecule type" value="Genomic_DNA"/>
</dbReference>
<dbReference type="OrthoDB" id="1453121at2"/>
<proteinExistence type="predicted"/>
<reference evidence="1 2" key="1">
    <citation type="submission" date="2014-11" db="EMBL/GenBank/DDBJ databases">
        <title>Tamlana sedimentorum sp. nov., isolated from shallow sand sediments of the Sea of Japan.</title>
        <authorList>
            <person name="Romanenko L.A."/>
        </authorList>
    </citation>
    <scope>NUCLEOTIDE SEQUENCE [LARGE SCALE GENOMIC DNA]</scope>
    <source>
        <strain evidence="1 2">JCM 19808</strain>
    </source>
</reference>
<dbReference type="Proteomes" id="UP000032578">
    <property type="component" value="Unassembled WGS sequence"/>
</dbReference>
<evidence type="ECO:0000313" key="2">
    <source>
        <dbReference type="Proteomes" id="UP000032578"/>
    </source>
</evidence>
<sequence>MENPFKKVIHNEKLPDIIKERVMNDIDFVKLALDFTDLMVIKYPDAVADFLKNEDEDDFNEDIKRIN</sequence>